<reference evidence="2" key="1">
    <citation type="journal article" date="2022" name="Mol. Ecol. Resour.">
        <title>The genomes of chicory, endive, great burdock and yacon provide insights into Asteraceae palaeo-polyploidization history and plant inulin production.</title>
        <authorList>
            <person name="Fan W."/>
            <person name="Wang S."/>
            <person name="Wang H."/>
            <person name="Wang A."/>
            <person name="Jiang F."/>
            <person name="Liu H."/>
            <person name="Zhao H."/>
            <person name="Xu D."/>
            <person name="Zhang Y."/>
        </authorList>
    </citation>
    <scope>NUCLEOTIDE SEQUENCE [LARGE SCALE GENOMIC DNA]</scope>
    <source>
        <strain evidence="2">cv. Yunnan</strain>
    </source>
</reference>
<protein>
    <submittedName>
        <fullName evidence="1">Uncharacterized protein</fullName>
    </submittedName>
</protein>
<sequence>MFVTTADPILEPCIITMNTVLSLLAVHYPTNKLALYLSDDACSPLTYYSLVETTKFAKLWVPFCKKFNIQVRAPFRYFTSNSTVLEEESLEFKQEWKKYEGSRLKLFKRNMVIFTKREVETQRPFTCEHNSDFSVFCDVHRSDHPAIIKVISETTDLPHVIYISREKNPKHLHHYKAGAMNVWYLINGIAAIQGPFYGGTNCFHRRKVIYESAAQMLSGSNTKTENRKSPSSLIEDAIHVAGCSYEYGAYWGKKVTG</sequence>
<gene>
    <name evidence="1" type="ORF">L1987_78456</name>
</gene>
<name>A0ACB8ZBX1_9ASTR</name>
<proteinExistence type="predicted"/>
<accession>A0ACB8ZBX1</accession>
<dbReference type="Proteomes" id="UP001056120">
    <property type="component" value="Linkage Group LG26"/>
</dbReference>
<evidence type="ECO:0000313" key="1">
    <source>
        <dbReference type="EMBL" id="KAI3695459.1"/>
    </source>
</evidence>
<reference evidence="1 2" key="2">
    <citation type="journal article" date="2022" name="Mol. Ecol. Resour.">
        <title>The genomes of chicory, endive, great burdock and yacon provide insights into Asteraceae paleo-polyploidization history and plant inulin production.</title>
        <authorList>
            <person name="Fan W."/>
            <person name="Wang S."/>
            <person name="Wang H."/>
            <person name="Wang A."/>
            <person name="Jiang F."/>
            <person name="Liu H."/>
            <person name="Zhao H."/>
            <person name="Xu D."/>
            <person name="Zhang Y."/>
        </authorList>
    </citation>
    <scope>NUCLEOTIDE SEQUENCE [LARGE SCALE GENOMIC DNA]</scope>
    <source>
        <strain evidence="2">cv. Yunnan</strain>
        <tissue evidence="1">Leaves</tissue>
    </source>
</reference>
<evidence type="ECO:0000313" key="2">
    <source>
        <dbReference type="Proteomes" id="UP001056120"/>
    </source>
</evidence>
<organism evidence="1 2">
    <name type="scientific">Smallanthus sonchifolius</name>
    <dbReference type="NCBI Taxonomy" id="185202"/>
    <lineage>
        <taxon>Eukaryota</taxon>
        <taxon>Viridiplantae</taxon>
        <taxon>Streptophyta</taxon>
        <taxon>Embryophyta</taxon>
        <taxon>Tracheophyta</taxon>
        <taxon>Spermatophyta</taxon>
        <taxon>Magnoliopsida</taxon>
        <taxon>eudicotyledons</taxon>
        <taxon>Gunneridae</taxon>
        <taxon>Pentapetalae</taxon>
        <taxon>asterids</taxon>
        <taxon>campanulids</taxon>
        <taxon>Asterales</taxon>
        <taxon>Asteraceae</taxon>
        <taxon>Asteroideae</taxon>
        <taxon>Heliantheae alliance</taxon>
        <taxon>Millerieae</taxon>
        <taxon>Smallanthus</taxon>
    </lineage>
</organism>
<comment type="caution">
    <text evidence="1">The sequence shown here is derived from an EMBL/GenBank/DDBJ whole genome shotgun (WGS) entry which is preliminary data.</text>
</comment>
<keyword evidence="2" id="KW-1185">Reference proteome</keyword>
<dbReference type="EMBL" id="CM042043">
    <property type="protein sequence ID" value="KAI3695459.1"/>
    <property type="molecule type" value="Genomic_DNA"/>
</dbReference>